<proteinExistence type="predicted"/>
<dbReference type="AlphaFoldDB" id="A0AA88JGZ3"/>
<accession>A0AA88JGZ3</accession>
<feature type="non-terminal residue" evidence="1">
    <location>
        <position position="1"/>
    </location>
</feature>
<gene>
    <name evidence="1" type="ORF">TIFTF001_051881</name>
</gene>
<organism evidence="1 2">
    <name type="scientific">Ficus carica</name>
    <name type="common">Common fig</name>
    <dbReference type="NCBI Taxonomy" id="3494"/>
    <lineage>
        <taxon>Eukaryota</taxon>
        <taxon>Viridiplantae</taxon>
        <taxon>Streptophyta</taxon>
        <taxon>Embryophyta</taxon>
        <taxon>Tracheophyta</taxon>
        <taxon>Spermatophyta</taxon>
        <taxon>Magnoliopsida</taxon>
        <taxon>eudicotyledons</taxon>
        <taxon>Gunneridae</taxon>
        <taxon>Pentapetalae</taxon>
        <taxon>rosids</taxon>
        <taxon>fabids</taxon>
        <taxon>Rosales</taxon>
        <taxon>Moraceae</taxon>
        <taxon>Ficeae</taxon>
        <taxon>Ficus</taxon>
    </lineage>
</organism>
<evidence type="ECO:0000313" key="2">
    <source>
        <dbReference type="Proteomes" id="UP001187192"/>
    </source>
</evidence>
<keyword evidence="2" id="KW-1185">Reference proteome</keyword>
<evidence type="ECO:0000313" key="1">
    <source>
        <dbReference type="EMBL" id="GMN71767.1"/>
    </source>
</evidence>
<dbReference type="EMBL" id="BTGU01010169">
    <property type="protein sequence ID" value="GMN71767.1"/>
    <property type="molecule type" value="Genomic_DNA"/>
</dbReference>
<protein>
    <submittedName>
        <fullName evidence="1">Uncharacterized protein</fullName>
    </submittedName>
</protein>
<comment type="caution">
    <text evidence="1">The sequence shown here is derived from an EMBL/GenBank/DDBJ whole genome shotgun (WGS) entry which is preliminary data.</text>
</comment>
<sequence>DQEEEDDEDQKEREVVAGADDVLFVIVEADSGSFSSVARVPPQPVSLGCDSFRPIPSSDPPLNLFSL</sequence>
<name>A0AA88JGZ3_FICCA</name>
<reference evidence="1" key="1">
    <citation type="submission" date="2023-07" db="EMBL/GenBank/DDBJ databases">
        <title>draft genome sequence of fig (Ficus carica).</title>
        <authorList>
            <person name="Takahashi T."/>
            <person name="Nishimura K."/>
        </authorList>
    </citation>
    <scope>NUCLEOTIDE SEQUENCE</scope>
</reference>
<dbReference type="Proteomes" id="UP001187192">
    <property type="component" value="Unassembled WGS sequence"/>
</dbReference>